<reference evidence="1 2" key="1">
    <citation type="submission" date="2019-01" db="EMBL/GenBank/DDBJ databases">
        <title>Sequencing of cultivated peanut Arachis hypogaea provides insights into genome evolution and oil improvement.</title>
        <authorList>
            <person name="Chen X."/>
        </authorList>
    </citation>
    <scope>NUCLEOTIDE SEQUENCE [LARGE SCALE GENOMIC DNA]</scope>
    <source>
        <strain evidence="2">cv. Fuhuasheng</strain>
        <tissue evidence="1">Leaves</tissue>
    </source>
</reference>
<evidence type="ECO:0000313" key="2">
    <source>
        <dbReference type="Proteomes" id="UP000289738"/>
    </source>
</evidence>
<name>A0A445BSM1_ARAHY</name>
<keyword evidence="2" id="KW-1185">Reference proteome</keyword>
<accession>A0A445BSM1</accession>
<gene>
    <name evidence="1" type="ORF">Ahy_A08g038111</name>
</gene>
<sequence length="78" mass="8735">MLKGSEADISIHTRKENCLNLVCRVVEAILLELRIIVPIVVEVALFSEDLLSISIEVGRVMSFVGHVKDSTQHCEIFK</sequence>
<dbReference type="Proteomes" id="UP000289738">
    <property type="component" value="Chromosome A08"/>
</dbReference>
<organism evidence="1 2">
    <name type="scientific">Arachis hypogaea</name>
    <name type="common">Peanut</name>
    <dbReference type="NCBI Taxonomy" id="3818"/>
    <lineage>
        <taxon>Eukaryota</taxon>
        <taxon>Viridiplantae</taxon>
        <taxon>Streptophyta</taxon>
        <taxon>Embryophyta</taxon>
        <taxon>Tracheophyta</taxon>
        <taxon>Spermatophyta</taxon>
        <taxon>Magnoliopsida</taxon>
        <taxon>eudicotyledons</taxon>
        <taxon>Gunneridae</taxon>
        <taxon>Pentapetalae</taxon>
        <taxon>rosids</taxon>
        <taxon>fabids</taxon>
        <taxon>Fabales</taxon>
        <taxon>Fabaceae</taxon>
        <taxon>Papilionoideae</taxon>
        <taxon>50 kb inversion clade</taxon>
        <taxon>dalbergioids sensu lato</taxon>
        <taxon>Dalbergieae</taxon>
        <taxon>Pterocarpus clade</taxon>
        <taxon>Arachis</taxon>
    </lineage>
</organism>
<comment type="caution">
    <text evidence="1">The sequence shown here is derived from an EMBL/GenBank/DDBJ whole genome shotgun (WGS) entry which is preliminary data.</text>
</comment>
<dbReference type="EMBL" id="SDMP01000008">
    <property type="protein sequence ID" value="RYR41699.1"/>
    <property type="molecule type" value="Genomic_DNA"/>
</dbReference>
<evidence type="ECO:0000313" key="1">
    <source>
        <dbReference type="EMBL" id="RYR41699.1"/>
    </source>
</evidence>
<protein>
    <submittedName>
        <fullName evidence="1">Uncharacterized protein</fullName>
    </submittedName>
</protein>
<proteinExistence type="predicted"/>
<dbReference type="AlphaFoldDB" id="A0A445BSM1"/>